<feature type="transmembrane region" description="Helical" evidence="1">
    <location>
        <begin position="47"/>
        <end position="68"/>
    </location>
</feature>
<evidence type="ECO:0000313" key="5">
    <source>
        <dbReference type="Proteomes" id="UP000529861"/>
    </source>
</evidence>
<organism evidence="2 4">
    <name type="scientific">Caldanaerobacter subterraneus</name>
    <dbReference type="NCBI Taxonomy" id="911092"/>
    <lineage>
        <taxon>Bacteria</taxon>
        <taxon>Bacillati</taxon>
        <taxon>Bacillota</taxon>
        <taxon>Clostridia</taxon>
        <taxon>Thermoanaerobacterales</taxon>
        <taxon>Thermoanaerobacteraceae</taxon>
        <taxon>Caldanaerobacter</taxon>
    </lineage>
</organism>
<comment type="caution">
    <text evidence="2">The sequence shown here is derived from an EMBL/GenBank/DDBJ whole genome shotgun (WGS) entry which is preliminary data.</text>
</comment>
<dbReference type="InterPro" id="IPR021320">
    <property type="entry name" value="DUF2905"/>
</dbReference>
<evidence type="ECO:0000313" key="3">
    <source>
        <dbReference type="EMBL" id="NNG67935.1"/>
    </source>
</evidence>
<dbReference type="EMBL" id="JABEQB010000047">
    <property type="protein sequence ID" value="NNG67935.1"/>
    <property type="molecule type" value="Genomic_DNA"/>
</dbReference>
<name>A0A101E5R8_9THEO</name>
<feature type="transmembrane region" description="Helical" evidence="1">
    <location>
        <begin position="9"/>
        <end position="27"/>
    </location>
</feature>
<dbReference type="PANTHER" id="PTHR36443:SF1">
    <property type="entry name" value="BSR5223 PROTEIN"/>
    <property type="match status" value="1"/>
</dbReference>
<accession>A0A101E5R8</accession>
<evidence type="ECO:0000313" key="4">
    <source>
        <dbReference type="Proteomes" id="UP000264445"/>
    </source>
</evidence>
<proteinExistence type="predicted"/>
<reference evidence="3 5" key="2">
    <citation type="submission" date="2020-04" db="EMBL/GenBank/DDBJ databases">
        <title>Draft genome sequence of Caldanaerobacter sunterraneus. strain 1523vc isolated from Griffin hot spring, Kamchatka, Russia.</title>
        <authorList>
            <person name="Toshchakov S.V."/>
            <person name="Podosokorskaya O.A."/>
            <person name="Kublanov I.V."/>
            <person name="Korzhenkov A."/>
            <person name="Patrushev M.V."/>
        </authorList>
    </citation>
    <scope>NUCLEOTIDE SEQUENCE [LARGE SCALE GENOMIC DNA]</scope>
    <source>
        <strain evidence="3 5">1523vc</strain>
    </source>
</reference>
<keyword evidence="1" id="KW-0812">Transmembrane</keyword>
<evidence type="ECO:0000256" key="1">
    <source>
        <dbReference type="SAM" id="Phobius"/>
    </source>
</evidence>
<reference evidence="2 4" key="1">
    <citation type="journal article" date="2018" name="Nat. Biotechnol.">
        <title>A standardized bacterial taxonomy based on genome phylogeny substantially revises the tree of life.</title>
        <authorList>
            <person name="Parks D.H."/>
            <person name="Chuvochina M."/>
            <person name="Waite D.W."/>
            <person name="Rinke C."/>
            <person name="Skarshewski A."/>
            <person name="Chaumeil P.A."/>
            <person name="Hugenholtz P."/>
        </authorList>
    </citation>
    <scope>NUCLEOTIDE SEQUENCE [LARGE SCALE GENOMIC DNA]</scope>
    <source>
        <strain evidence="2">UBA12544</strain>
    </source>
</reference>
<keyword evidence="1" id="KW-0472">Membrane</keyword>
<gene>
    <name evidence="2" type="ORF">DEA61_06800</name>
    <name evidence="3" type="ORF">HKI81_12180</name>
</gene>
<dbReference type="OMA" id="FYFPITT"/>
<protein>
    <submittedName>
        <fullName evidence="2">DUF2905 domain-containing protein</fullName>
    </submittedName>
</protein>
<sequence>MFDSFGKMLIFMGAILIAIGLLFSAGSKIGLGRLPGDIVYHRGNFTFYFPLMTSLLLSVFLTLLFWLFRR</sequence>
<evidence type="ECO:0000313" key="2">
    <source>
        <dbReference type="EMBL" id="HBT49522.1"/>
    </source>
</evidence>
<dbReference type="EMBL" id="DOLB01000100">
    <property type="protein sequence ID" value="HBT49522.1"/>
    <property type="molecule type" value="Genomic_DNA"/>
</dbReference>
<dbReference type="Proteomes" id="UP000264445">
    <property type="component" value="Unassembled WGS sequence"/>
</dbReference>
<keyword evidence="1" id="KW-1133">Transmembrane helix</keyword>
<dbReference type="RefSeq" id="WP_011025516.1">
    <property type="nucleotide sequence ID" value="NZ_DOLB01000100.1"/>
</dbReference>
<dbReference type="PANTHER" id="PTHR36443">
    <property type="entry name" value="BSR5223 PROTEIN"/>
    <property type="match status" value="1"/>
</dbReference>
<dbReference type="Pfam" id="PF11146">
    <property type="entry name" value="DUF2905"/>
    <property type="match status" value="1"/>
</dbReference>
<dbReference type="AlphaFoldDB" id="A0A101E5R8"/>
<dbReference type="Proteomes" id="UP000529861">
    <property type="component" value="Unassembled WGS sequence"/>
</dbReference>